<proteinExistence type="inferred from homology"/>
<comment type="similarity">
    <text evidence="6">Belongs to the DESIGUAL family.</text>
</comment>
<evidence type="ECO:0000256" key="2">
    <source>
        <dbReference type="ARBA" id="ARBA00022692"/>
    </source>
</evidence>
<keyword evidence="10" id="KW-1185">Reference proteome</keyword>
<dbReference type="PANTHER" id="PTHR31769">
    <property type="entry name" value="OS07G0462200 PROTEIN-RELATED"/>
    <property type="match status" value="1"/>
</dbReference>
<evidence type="ECO:0000256" key="3">
    <source>
        <dbReference type="ARBA" id="ARBA00022729"/>
    </source>
</evidence>
<feature type="chain" id="PRO_5032685284" evidence="8">
    <location>
        <begin position="25"/>
        <end position="173"/>
    </location>
</feature>
<sequence length="173" mass="18556">MARAGGFVVCLLVVVMDVVAGVLGIEAEVAQNKGKHLRVLIFECKEPVYQAYRLGLAAAVILAAAHVMANLLGGCICICSREEFERSSANRQMAAATLAISWIVLLVGFSLLMIGALSNSKSKASCGFGHRHFLSIGGILCFVHGLFCTAYYVSAVAYWEEGRPMGRPQQPHP</sequence>
<feature type="transmembrane region" description="Helical" evidence="7">
    <location>
        <begin position="136"/>
        <end position="159"/>
    </location>
</feature>
<dbReference type="Proteomes" id="UP000636800">
    <property type="component" value="Chromosome 5"/>
</dbReference>
<evidence type="ECO:0000313" key="9">
    <source>
        <dbReference type="EMBL" id="KAG0481521.1"/>
    </source>
</evidence>
<keyword evidence="3 8" id="KW-0732">Signal</keyword>
<evidence type="ECO:0000256" key="8">
    <source>
        <dbReference type="SAM" id="SignalP"/>
    </source>
</evidence>
<keyword evidence="2 7" id="KW-0812">Transmembrane</keyword>
<dbReference type="GO" id="GO:0012505">
    <property type="term" value="C:endomembrane system"/>
    <property type="evidence" value="ECO:0007669"/>
    <property type="project" value="UniProtKB-SubCell"/>
</dbReference>
<organism evidence="9 10">
    <name type="scientific">Vanilla planifolia</name>
    <name type="common">Vanilla</name>
    <dbReference type="NCBI Taxonomy" id="51239"/>
    <lineage>
        <taxon>Eukaryota</taxon>
        <taxon>Viridiplantae</taxon>
        <taxon>Streptophyta</taxon>
        <taxon>Embryophyta</taxon>
        <taxon>Tracheophyta</taxon>
        <taxon>Spermatophyta</taxon>
        <taxon>Magnoliopsida</taxon>
        <taxon>Liliopsida</taxon>
        <taxon>Asparagales</taxon>
        <taxon>Orchidaceae</taxon>
        <taxon>Vanilloideae</taxon>
        <taxon>Vanilleae</taxon>
        <taxon>Vanilla</taxon>
    </lineage>
</organism>
<dbReference type="InterPro" id="IPR052222">
    <property type="entry name" value="DESIGUAL"/>
</dbReference>
<keyword evidence="5 7" id="KW-0472">Membrane</keyword>
<name>A0A835QXF3_VANPL</name>
<gene>
    <name evidence="9" type="ORF">HPP92_012379</name>
</gene>
<evidence type="ECO:0000256" key="1">
    <source>
        <dbReference type="ARBA" id="ARBA00004127"/>
    </source>
</evidence>
<keyword evidence="4 7" id="KW-1133">Transmembrane helix</keyword>
<feature type="transmembrane region" description="Helical" evidence="7">
    <location>
        <begin position="51"/>
        <end position="72"/>
    </location>
</feature>
<protein>
    <submittedName>
        <fullName evidence="9">Uncharacterized protein</fullName>
    </submittedName>
</protein>
<evidence type="ECO:0000313" key="10">
    <source>
        <dbReference type="Proteomes" id="UP000636800"/>
    </source>
</evidence>
<comment type="subcellular location">
    <subcellularLocation>
        <location evidence="1">Endomembrane system</location>
        <topology evidence="1">Multi-pass membrane protein</topology>
    </subcellularLocation>
</comment>
<evidence type="ECO:0000256" key="7">
    <source>
        <dbReference type="SAM" id="Phobius"/>
    </source>
</evidence>
<reference evidence="9 10" key="1">
    <citation type="journal article" date="2020" name="Nat. Food">
        <title>A phased Vanilla planifolia genome enables genetic improvement of flavour and production.</title>
        <authorList>
            <person name="Hasing T."/>
            <person name="Tang H."/>
            <person name="Brym M."/>
            <person name="Khazi F."/>
            <person name="Huang T."/>
            <person name="Chambers A.H."/>
        </authorList>
    </citation>
    <scope>NUCLEOTIDE SEQUENCE [LARGE SCALE GENOMIC DNA]</scope>
    <source>
        <tissue evidence="9">Leaf</tissue>
    </source>
</reference>
<feature type="transmembrane region" description="Helical" evidence="7">
    <location>
        <begin position="93"/>
        <end position="116"/>
    </location>
</feature>
<feature type="signal peptide" evidence="8">
    <location>
        <begin position="1"/>
        <end position="24"/>
    </location>
</feature>
<dbReference type="EMBL" id="JADCNL010000005">
    <property type="protein sequence ID" value="KAG0481521.1"/>
    <property type="molecule type" value="Genomic_DNA"/>
</dbReference>
<dbReference type="InterPro" id="IPR009606">
    <property type="entry name" value="DEAL/Modifying_wall_lignin1/2"/>
</dbReference>
<dbReference type="Pfam" id="PF06749">
    <property type="entry name" value="DUF1218"/>
    <property type="match status" value="1"/>
</dbReference>
<accession>A0A835QXF3</accession>
<dbReference type="OrthoDB" id="40134at2759"/>
<dbReference type="AlphaFoldDB" id="A0A835QXF3"/>
<evidence type="ECO:0000256" key="5">
    <source>
        <dbReference type="ARBA" id="ARBA00023136"/>
    </source>
</evidence>
<evidence type="ECO:0000256" key="6">
    <source>
        <dbReference type="ARBA" id="ARBA00029467"/>
    </source>
</evidence>
<comment type="caution">
    <text evidence="9">The sequence shown here is derived from an EMBL/GenBank/DDBJ whole genome shotgun (WGS) entry which is preliminary data.</text>
</comment>
<evidence type="ECO:0000256" key="4">
    <source>
        <dbReference type="ARBA" id="ARBA00022989"/>
    </source>
</evidence>